<evidence type="ECO:0000313" key="16">
    <source>
        <dbReference type="Proteomes" id="UP001075354"/>
    </source>
</evidence>
<keyword evidence="16" id="KW-1185">Reference proteome</keyword>
<dbReference type="GO" id="GO:0046872">
    <property type="term" value="F:metal ion binding"/>
    <property type="evidence" value="ECO:0007669"/>
    <property type="project" value="UniProtKB-KW"/>
</dbReference>
<organism evidence="15 16">
    <name type="scientific">Megalurothrips usitatus</name>
    <name type="common">bean blossom thrips</name>
    <dbReference type="NCBI Taxonomy" id="439358"/>
    <lineage>
        <taxon>Eukaryota</taxon>
        <taxon>Metazoa</taxon>
        <taxon>Ecdysozoa</taxon>
        <taxon>Arthropoda</taxon>
        <taxon>Hexapoda</taxon>
        <taxon>Insecta</taxon>
        <taxon>Pterygota</taxon>
        <taxon>Neoptera</taxon>
        <taxon>Paraneoptera</taxon>
        <taxon>Thysanoptera</taxon>
        <taxon>Terebrantia</taxon>
        <taxon>Thripoidea</taxon>
        <taxon>Thripidae</taxon>
        <taxon>Megalurothrips</taxon>
    </lineage>
</organism>
<evidence type="ECO:0000256" key="13">
    <source>
        <dbReference type="ARBA" id="ARBA00032735"/>
    </source>
</evidence>
<dbReference type="GO" id="GO:0002953">
    <property type="term" value="F:5'-deoxynucleotidase activity"/>
    <property type="evidence" value="ECO:0007669"/>
    <property type="project" value="UniProtKB-EC"/>
</dbReference>
<comment type="subunit">
    <text evidence="7">Homodimer.</text>
</comment>
<name>A0AAV7XV45_9NEOP</name>
<comment type="caution">
    <text evidence="15">The sequence shown here is derived from an EMBL/GenBank/DDBJ whole genome shotgun (WGS) entry which is preliminary data.</text>
</comment>
<accession>A0AAV7XV45</accession>
<dbReference type="Gene3D" id="1.10.3210.10">
    <property type="entry name" value="Hypothetical protein af1432"/>
    <property type="match status" value="1"/>
</dbReference>
<dbReference type="SUPFAM" id="SSF109604">
    <property type="entry name" value="HD-domain/PDEase-like"/>
    <property type="match status" value="1"/>
</dbReference>
<dbReference type="GO" id="GO:0009159">
    <property type="term" value="P:deoxyribonucleoside monophosphate catabolic process"/>
    <property type="evidence" value="ECO:0007669"/>
    <property type="project" value="UniProtKB-ARBA"/>
</dbReference>
<dbReference type="EC" id="3.1.3.89" evidence="8"/>
<dbReference type="AlphaFoldDB" id="A0AAV7XV45"/>
<evidence type="ECO:0000256" key="8">
    <source>
        <dbReference type="ARBA" id="ARBA00012964"/>
    </source>
</evidence>
<dbReference type="PANTHER" id="PTHR11845">
    <property type="entry name" value="5'-DEOXYNUCLEOTIDASE HDDC2"/>
    <property type="match status" value="1"/>
</dbReference>
<evidence type="ECO:0000256" key="5">
    <source>
        <dbReference type="ARBA" id="ARBA00004074"/>
    </source>
</evidence>
<dbReference type="InterPro" id="IPR006674">
    <property type="entry name" value="HD_domain"/>
</dbReference>
<dbReference type="Proteomes" id="UP001075354">
    <property type="component" value="Chromosome 5"/>
</dbReference>
<protein>
    <recommendedName>
        <fullName evidence="9">5'-deoxynucleotidase HDDC2</fullName>
        <ecNumber evidence="8">3.1.3.89</ecNumber>
    </recommendedName>
    <alternativeName>
        <fullName evidence="13">HD domain-containing protein 2</fullName>
    </alternativeName>
</protein>
<evidence type="ECO:0000313" key="15">
    <source>
        <dbReference type="EMBL" id="KAJ1527783.1"/>
    </source>
</evidence>
<evidence type="ECO:0000256" key="4">
    <source>
        <dbReference type="ARBA" id="ARBA00001946"/>
    </source>
</evidence>
<keyword evidence="10" id="KW-0479">Metal-binding</keyword>
<dbReference type="Pfam" id="PF13023">
    <property type="entry name" value="HD_3"/>
    <property type="match status" value="1"/>
</dbReference>
<keyword evidence="12" id="KW-0460">Magnesium</keyword>
<dbReference type="InterPro" id="IPR039356">
    <property type="entry name" value="YfbR/HDDC2"/>
</dbReference>
<comment type="catalytic activity">
    <reaction evidence="1">
        <text>a 2'-deoxyribonucleoside 5'-phosphate + H2O = a 2'-deoxyribonucleoside + phosphate</text>
        <dbReference type="Rhea" id="RHEA:36167"/>
        <dbReference type="ChEBI" id="CHEBI:15377"/>
        <dbReference type="ChEBI" id="CHEBI:18274"/>
        <dbReference type="ChEBI" id="CHEBI:43474"/>
        <dbReference type="ChEBI" id="CHEBI:65317"/>
        <dbReference type="EC" id="3.1.3.89"/>
    </reaction>
</comment>
<dbReference type="FunFam" id="1.10.3210.10:FF:000011">
    <property type="entry name" value="HD domain-containing protein 2"/>
    <property type="match status" value="1"/>
</dbReference>
<dbReference type="PANTHER" id="PTHR11845:SF13">
    <property type="entry name" value="5'-DEOXYNUCLEOTIDASE HDDC2"/>
    <property type="match status" value="1"/>
</dbReference>
<reference evidence="15" key="1">
    <citation type="submission" date="2022-12" db="EMBL/GenBank/DDBJ databases">
        <title>Chromosome-level genome assembly of the bean flower thrips Megalurothrips usitatus.</title>
        <authorList>
            <person name="Ma L."/>
            <person name="Liu Q."/>
            <person name="Li H."/>
            <person name="Cai W."/>
        </authorList>
    </citation>
    <scope>NUCLEOTIDE SEQUENCE</scope>
    <source>
        <strain evidence="15">Cailab_2022a</strain>
    </source>
</reference>
<comment type="cofactor">
    <cofactor evidence="4">
        <name>Mg(2+)</name>
        <dbReference type="ChEBI" id="CHEBI:18420"/>
    </cofactor>
</comment>
<keyword evidence="11" id="KW-0378">Hydrolase</keyword>
<evidence type="ECO:0000256" key="12">
    <source>
        <dbReference type="ARBA" id="ARBA00022842"/>
    </source>
</evidence>
<comment type="similarity">
    <text evidence="6">Belongs to the HDDC2 family.</text>
</comment>
<comment type="cofactor">
    <cofactor evidence="2">
        <name>Mn(2+)</name>
        <dbReference type="ChEBI" id="CHEBI:29035"/>
    </cofactor>
</comment>
<sequence>MLDFLLLIGKLKHIKRTGWVLRQVPDPECVAGHMHRMAIITLLLGQGDGDTRYVRCMRLALIHDLAECIVGDITPHCGIDPLEKHRREDEAMKSLCDLVGERGPEIYSLYKEYEAKETSEAKFVKELDCFDMILEAYSYERAENCGNRLQEFFDSTTGKFSHPLIVGLTKELDHRRQGLVKASPAASSHNLE</sequence>
<comment type="function">
    <text evidence="5">Catalyzes the dephosphorylation of the nucleoside 5'-monophosphates deoxyadenosine monophosphate (dAMP), deoxycytidine monophosphate (dCMP), deoxyguanosine monophosphate (dGMP) and deoxythymidine monophosphate (dTMP).</text>
</comment>
<gene>
    <name evidence="15" type="ORF">ONE63_007736</name>
</gene>
<evidence type="ECO:0000256" key="7">
    <source>
        <dbReference type="ARBA" id="ARBA00011738"/>
    </source>
</evidence>
<evidence type="ECO:0000256" key="10">
    <source>
        <dbReference type="ARBA" id="ARBA00022723"/>
    </source>
</evidence>
<comment type="cofactor">
    <cofactor evidence="3">
        <name>Co(2+)</name>
        <dbReference type="ChEBI" id="CHEBI:48828"/>
    </cofactor>
</comment>
<evidence type="ECO:0000256" key="11">
    <source>
        <dbReference type="ARBA" id="ARBA00022801"/>
    </source>
</evidence>
<evidence type="ECO:0000256" key="9">
    <source>
        <dbReference type="ARBA" id="ARBA00015933"/>
    </source>
</evidence>
<evidence type="ECO:0000256" key="1">
    <source>
        <dbReference type="ARBA" id="ARBA00001638"/>
    </source>
</evidence>
<proteinExistence type="inferred from homology"/>
<dbReference type="EMBL" id="JAPTSV010000005">
    <property type="protein sequence ID" value="KAJ1527783.1"/>
    <property type="molecule type" value="Genomic_DNA"/>
</dbReference>
<evidence type="ECO:0000259" key="14">
    <source>
        <dbReference type="Pfam" id="PF13023"/>
    </source>
</evidence>
<evidence type="ECO:0000256" key="3">
    <source>
        <dbReference type="ARBA" id="ARBA00001941"/>
    </source>
</evidence>
<evidence type="ECO:0000256" key="6">
    <source>
        <dbReference type="ARBA" id="ARBA00009999"/>
    </source>
</evidence>
<feature type="domain" description="HD" evidence="14">
    <location>
        <begin position="8"/>
        <end position="160"/>
    </location>
</feature>
<evidence type="ECO:0000256" key="2">
    <source>
        <dbReference type="ARBA" id="ARBA00001936"/>
    </source>
</evidence>
<dbReference type="GO" id="GO:0005737">
    <property type="term" value="C:cytoplasm"/>
    <property type="evidence" value="ECO:0007669"/>
    <property type="project" value="TreeGrafter"/>
</dbReference>